<dbReference type="Pfam" id="PF01734">
    <property type="entry name" value="Patatin"/>
    <property type="match status" value="1"/>
</dbReference>
<reference evidence="7" key="1">
    <citation type="submission" date="2011-10" db="EMBL/GenBank/DDBJ databases">
        <title>The complete genome of chromosome of Thermovirga lienii DSM 17291.</title>
        <authorList>
            <consortium name="US DOE Joint Genome Institute (JGI-PGF)"/>
            <person name="Lucas S."/>
            <person name="Copeland A."/>
            <person name="Lapidus A."/>
            <person name="Glavina del Rio T."/>
            <person name="Dalin E."/>
            <person name="Tice H."/>
            <person name="Bruce D."/>
            <person name="Goodwin L."/>
            <person name="Pitluck S."/>
            <person name="Peters L."/>
            <person name="Mikhailova N."/>
            <person name="Saunders E."/>
            <person name="Kyrpides N."/>
            <person name="Mavromatis K."/>
            <person name="Ivanova N."/>
            <person name="Last F.I."/>
            <person name="Brettin T."/>
            <person name="Detter J.C."/>
            <person name="Han C."/>
            <person name="Larimer F."/>
            <person name="Land M."/>
            <person name="Hauser L."/>
            <person name="Markowitz V."/>
            <person name="Cheng J.-F."/>
            <person name="Hugenholtz P."/>
            <person name="Woyke T."/>
            <person name="Wu D."/>
            <person name="Spring S."/>
            <person name="Schroeder M."/>
            <person name="Brambilla E.-M."/>
            <person name="Klenk H.-P."/>
            <person name="Eisen J.A."/>
        </authorList>
    </citation>
    <scope>NUCLEOTIDE SEQUENCE [LARGE SCALE GENOMIC DNA]</scope>
    <source>
        <strain evidence="7">ATCC BAA-1197 / DSM 17291 / Cas60314</strain>
    </source>
</reference>
<keyword evidence="1 4" id="KW-0378">Hydrolase</keyword>
<evidence type="ECO:0000256" key="4">
    <source>
        <dbReference type="PROSITE-ProRule" id="PRU01161"/>
    </source>
</evidence>
<dbReference type="OrthoDB" id="9770965at2"/>
<dbReference type="HOGENOM" id="CLU_047251_0_0_0"/>
<feature type="short sequence motif" description="GXGXXG" evidence="4">
    <location>
        <begin position="10"/>
        <end position="15"/>
    </location>
</feature>
<dbReference type="GO" id="GO:0016787">
    <property type="term" value="F:hydrolase activity"/>
    <property type="evidence" value="ECO:0007669"/>
    <property type="project" value="UniProtKB-UniRule"/>
</dbReference>
<feature type="active site" description="Nucleophile" evidence="4">
    <location>
        <position position="39"/>
    </location>
</feature>
<dbReference type="InterPro" id="IPR002641">
    <property type="entry name" value="PNPLA_dom"/>
</dbReference>
<feature type="short sequence motif" description="GXSXG" evidence="4">
    <location>
        <begin position="37"/>
        <end position="41"/>
    </location>
</feature>
<dbReference type="eggNOG" id="COG1752">
    <property type="taxonomic scope" value="Bacteria"/>
</dbReference>
<keyword evidence="3 4" id="KW-0443">Lipid metabolism</keyword>
<evidence type="ECO:0000256" key="3">
    <source>
        <dbReference type="ARBA" id="ARBA00023098"/>
    </source>
</evidence>
<dbReference type="PANTHER" id="PTHR14226">
    <property type="entry name" value="NEUROPATHY TARGET ESTERASE/SWISS CHEESE D.MELANOGASTER"/>
    <property type="match status" value="1"/>
</dbReference>
<organism evidence="6 7">
    <name type="scientific">Thermovirga lienii (strain ATCC BAA-1197 / DSM 17291 / Cas60314)</name>
    <dbReference type="NCBI Taxonomy" id="580340"/>
    <lineage>
        <taxon>Bacteria</taxon>
        <taxon>Thermotogati</taxon>
        <taxon>Synergistota</taxon>
        <taxon>Synergistia</taxon>
        <taxon>Synergistales</taxon>
        <taxon>Thermovirgaceae</taxon>
        <taxon>Thermovirga</taxon>
    </lineage>
</organism>
<proteinExistence type="predicted"/>
<evidence type="ECO:0000313" key="7">
    <source>
        <dbReference type="Proteomes" id="UP000005868"/>
    </source>
</evidence>
<dbReference type="KEGG" id="tli:Tlie_1632"/>
<evidence type="ECO:0000256" key="2">
    <source>
        <dbReference type="ARBA" id="ARBA00022963"/>
    </source>
</evidence>
<reference evidence="6 7" key="2">
    <citation type="journal article" date="2012" name="Stand. Genomic Sci.">
        <title>Genome sequence of the moderately thermophilic, amino-acid-degrading and sulfur-reducing bacterium Thermovirga lienii type strain (Cas60314(T)).</title>
        <authorList>
            <person name="Goker M."/>
            <person name="Saunders E."/>
            <person name="Lapidus A."/>
            <person name="Nolan M."/>
            <person name="Lucas S."/>
            <person name="Hammon N."/>
            <person name="Deshpande S."/>
            <person name="Cheng J.F."/>
            <person name="Han C."/>
            <person name="Tapia R."/>
            <person name="Goodwin L.A."/>
            <person name="Pitluck S."/>
            <person name="Liolios K."/>
            <person name="Mavromatis K."/>
            <person name="Pagani I."/>
            <person name="Ivanova N."/>
            <person name="Mikhailova N."/>
            <person name="Pati A."/>
            <person name="Chen A."/>
            <person name="Palaniappan K."/>
            <person name="Land M."/>
            <person name="Chang Y.J."/>
            <person name="Jeffries C.D."/>
            <person name="Brambilla E.M."/>
            <person name="Rohde M."/>
            <person name="Spring S."/>
            <person name="Detter J.C."/>
            <person name="Woyke T."/>
            <person name="Bristow J."/>
            <person name="Eisen J.A."/>
            <person name="Markowitz V."/>
            <person name="Hugenholtz P."/>
            <person name="Kyrpides N.C."/>
            <person name="Klenk H.P."/>
        </authorList>
    </citation>
    <scope>NUCLEOTIDE SEQUENCE [LARGE SCALE GENOMIC DNA]</scope>
    <source>
        <strain evidence="7">ATCC BAA-1197 / DSM 17291 / Cas60314</strain>
    </source>
</reference>
<dbReference type="AlphaFoldDB" id="G7V7V0"/>
<accession>G7V7V0</accession>
<dbReference type="PROSITE" id="PS51635">
    <property type="entry name" value="PNPLA"/>
    <property type="match status" value="1"/>
</dbReference>
<feature type="domain" description="PNPLA" evidence="5">
    <location>
        <begin position="6"/>
        <end position="196"/>
    </location>
</feature>
<dbReference type="STRING" id="580340.Tlie_1632"/>
<keyword evidence="7" id="KW-1185">Reference proteome</keyword>
<evidence type="ECO:0000259" key="5">
    <source>
        <dbReference type="PROSITE" id="PS51635"/>
    </source>
</evidence>
<evidence type="ECO:0000256" key="1">
    <source>
        <dbReference type="ARBA" id="ARBA00022801"/>
    </source>
</evidence>
<dbReference type="Gene3D" id="3.40.1090.10">
    <property type="entry name" value="Cytosolic phospholipase A2 catalytic domain"/>
    <property type="match status" value="2"/>
</dbReference>
<dbReference type="PANTHER" id="PTHR14226:SF29">
    <property type="entry name" value="NEUROPATHY TARGET ESTERASE SWS"/>
    <property type="match status" value="1"/>
</dbReference>
<sequence>MPLVGLALGGGGARGLVHLGVIKVLEEEGIPIDLICGTSMGAIIGAIYAQRGNISETIQVVKDYLASERHKDLELPLISEEEQEDSTPLSRLARTLAKRVYAISLGAKRSFFKSHVLEEAINFLIKEGRIEDTQIPFAAVATDLNSGKTLIFSKGDIRQGVKRSSLVPGFLPPEKEKDLLITDGGVTQLIPVESTQKLGAEMVIAVSANPSKLPPLKDPAMMDIIERCQLIMGLEVSRLQAEKADVLINPPLPYVPWSNFSECDRFIRAGIDSAKEQLPQIKKVLKLKRSWFFRLVSRFN</sequence>
<protein>
    <submittedName>
        <fullName evidence="6">Patatin</fullName>
    </submittedName>
</protein>
<dbReference type="InterPro" id="IPR050301">
    <property type="entry name" value="NTE"/>
</dbReference>
<gene>
    <name evidence="6" type="ordered locus">Tlie_1632</name>
</gene>
<feature type="short sequence motif" description="DGA/G" evidence="4">
    <location>
        <begin position="183"/>
        <end position="185"/>
    </location>
</feature>
<dbReference type="EMBL" id="CP003096">
    <property type="protein sequence ID" value="AER67354.1"/>
    <property type="molecule type" value="Genomic_DNA"/>
</dbReference>
<keyword evidence="2 4" id="KW-0442">Lipid degradation</keyword>
<dbReference type="SUPFAM" id="SSF52151">
    <property type="entry name" value="FabD/lysophospholipase-like"/>
    <property type="match status" value="1"/>
</dbReference>
<feature type="active site" description="Proton acceptor" evidence="4">
    <location>
        <position position="183"/>
    </location>
</feature>
<name>G7V7V0_THELD</name>
<dbReference type="GO" id="GO:0016042">
    <property type="term" value="P:lipid catabolic process"/>
    <property type="evidence" value="ECO:0007669"/>
    <property type="project" value="UniProtKB-UniRule"/>
</dbReference>
<evidence type="ECO:0000313" key="6">
    <source>
        <dbReference type="EMBL" id="AER67354.1"/>
    </source>
</evidence>
<dbReference type="Proteomes" id="UP000005868">
    <property type="component" value="Chromosome"/>
</dbReference>
<dbReference type="InterPro" id="IPR016035">
    <property type="entry name" value="Acyl_Trfase/lysoPLipase"/>
</dbReference>